<evidence type="ECO:0000256" key="5">
    <source>
        <dbReference type="SAM" id="Phobius"/>
    </source>
</evidence>
<accession>A0A444W738</accession>
<dbReference type="InterPro" id="IPR050307">
    <property type="entry name" value="Sterol_Desaturase_Related"/>
</dbReference>
<evidence type="ECO:0000256" key="2">
    <source>
        <dbReference type="ARBA" id="ARBA00022692"/>
    </source>
</evidence>
<dbReference type="AlphaFoldDB" id="A0A444W738"/>
<dbReference type="EMBL" id="JUIW01000010">
    <property type="protein sequence ID" value="RYJ41486.1"/>
    <property type="molecule type" value="Genomic_DNA"/>
</dbReference>
<evidence type="ECO:0000313" key="8">
    <source>
        <dbReference type="Proteomes" id="UP000289775"/>
    </source>
</evidence>
<organism evidence="7 8">
    <name type="scientific">Flavobacterium beibuense</name>
    <dbReference type="NCBI Taxonomy" id="657326"/>
    <lineage>
        <taxon>Bacteria</taxon>
        <taxon>Pseudomonadati</taxon>
        <taxon>Bacteroidota</taxon>
        <taxon>Flavobacteriia</taxon>
        <taxon>Flavobacteriales</taxon>
        <taxon>Flavobacteriaceae</taxon>
        <taxon>Flavobacterium</taxon>
    </lineage>
</organism>
<keyword evidence="2 5" id="KW-0812">Transmembrane</keyword>
<gene>
    <name evidence="7" type="ORF">NU09_2860</name>
</gene>
<comment type="caution">
    <text evidence="7">The sequence shown here is derived from an EMBL/GenBank/DDBJ whole genome shotgun (WGS) entry which is preliminary data.</text>
</comment>
<keyword evidence="4 5" id="KW-0472">Membrane</keyword>
<evidence type="ECO:0000259" key="6">
    <source>
        <dbReference type="Pfam" id="PF04116"/>
    </source>
</evidence>
<evidence type="ECO:0000256" key="3">
    <source>
        <dbReference type="ARBA" id="ARBA00022989"/>
    </source>
</evidence>
<sequence length="261" mass="30388">MNFPELLSIAGISFIFLSLVFIPMEKVFPAKQGQKIFRKQWKLDLCFFLGQYLLWNSLVLLLLKYFSHWIGGITPHEIKLAIQSQPFWLQAAEVIFFSDLLIYWGHRLQHRVGFLWRFHKVHHSAPHLDWLAAHREHPLDSVYTIGLINLPAFIMGFDLNSLALLIAFRGIWAIYIHSNVRLNIGPLKYIIGSPELHHWHHSLDRDAGNYANISPLMDIIFGTHYCPPHEPEAYGIQEEFPENYTGQLLNPLLPENKKSKF</sequence>
<feature type="domain" description="Fatty acid hydroxylase" evidence="6">
    <location>
        <begin position="94"/>
        <end position="223"/>
    </location>
</feature>
<keyword evidence="8" id="KW-1185">Reference proteome</keyword>
<dbReference type="RefSeq" id="WP_129751949.1">
    <property type="nucleotide sequence ID" value="NZ_JUIW01000010.1"/>
</dbReference>
<comment type="subcellular location">
    <subcellularLocation>
        <location evidence="1">Membrane</location>
    </subcellularLocation>
</comment>
<reference evidence="7 8" key="1">
    <citation type="submission" date="2014-12" db="EMBL/GenBank/DDBJ databases">
        <title>Genome sequence of Flavobacterium beibuense RSKm HC5.</title>
        <authorList>
            <person name="Kim J.F."/>
            <person name="Song J.Y."/>
            <person name="Kwak M.-J."/>
            <person name="Lee S.-W."/>
        </authorList>
    </citation>
    <scope>NUCLEOTIDE SEQUENCE [LARGE SCALE GENOMIC DNA]</scope>
    <source>
        <strain evidence="7 8">RSKm HC5</strain>
    </source>
</reference>
<dbReference type="GO" id="GO:0008610">
    <property type="term" value="P:lipid biosynthetic process"/>
    <property type="evidence" value="ECO:0007669"/>
    <property type="project" value="InterPro"/>
</dbReference>
<dbReference type="PANTHER" id="PTHR11863">
    <property type="entry name" value="STEROL DESATURASE"/>
    <property type="match status" value="1"/>
</dbReference>
<feature type="transmembrane region" description="Helical" evidence="5">
    <location>
        <begin position="6"/>
        <end position="24"/>
    </location>
</feature>
<dbReference type="Proteomes" id="UP000289775">
    <property type="component" value="Unassembled WGS sequence"/>
</dbReference>
<evidence type="ECO:0000256" key="4">
    <source>
        <dbReference type="ARBA" id="ARBA00023136"/>
    </source>
</evidence>
<dbReference type="GO" id="GO:0016020">
    <property type="term" value="C:membrane"/>
    <property type="evidence" value="ECO:0007669"/>
    <property type="project" value="UniProtKB-SubCell"/>
</dbReference>
<proteinExistence type="predicted"/>
<protein>
    <submittedName>
        <fullName evidence="7">Fatty acid hydroxylase</fullName>
    </submittedName>
</protein>
<evidence type="ECO:0000313" key="7">
    <source>
        <dbReference type="EMBL" id="RYJ41486.1"/>
    </source>
</evidence>
<dbReference type="InterPro" id="IPR006694">
    <property type="entry name" value="Fatty_acid_hydroxylase"/>
</dbReference>
<evidence type="ECO:0000256" key="1">
    <source>
        <dbReference type="ARBA" id="ARBA00004370"/>
    </source>
</evidence>
<dbReference type="Pfam" id="PF04116">
    <property type="entry name" value="FA_hydroxylase"/>
    <property type="match status" value="1"/>
</dbReference>
<dbReference type="GO" id="GO:0005506">
    <property type="term" value="F:iron ion binding"/>
    <property type="evidence" value="ECO:0007669"/>
    <property type="project" value="InterPro"/>
</dbReference>
<dbReference type="GO" id="GO:0016491">
    <property type="term" value="F:oxidoreductase activity"/>
    <property type="evidence" value="ECO:0007669"/>
    <property type="project" value="InterPro"/>
</dbReference>
<dbReference type="OrthoDB" id="9770329at2"/>
<name>A0A444W738_9FLAO</name>
<feature type="transmembrane region" description="Helical" evidence="5">
    <location>
        <begin position="45"/>
        <end position="67"/>
    </location>
</feature>
<keyword evidence="3 5" id="KW-1133">Transmembrane helix</keyword>